<comment type="caution">
    <text evidence="1">The sequence shown here is derived from an EMBL/GenBank/DDBJ whole genome shotgun (WGS) entry which is preliminary data.</text>
</comment>
<accession>A0A8B6GSP7</accession>
<organism evidence="1 2">
    <name type="scientific">Mytilus galloprovincialis</name>
    <name type="common">Mediterranean mussel</name>
    <dbReference type="NCBI Taxonomy" id="29158"/>
    <lineage>
        <taxon>Eukaryota</taxon>
        <taxon>Metazoa</taxon>
        <taxon>Spiralia</taxon>
        <taxon>Lophotrochozoa</taxon>
        <taxon>Mollusca</taxon>
        <taxon>Bivalvia</taxon>
        <taxon>Autobranchia</taxon>
        <taxon>Pteriomorphia</taxon>
        <taxon>Mytilida</taxon>
        <taxon>Mytiloidea</taxon>
        <taxon>Mytilidae</taxon>
        <taxon>Mytilinae</taxon>
        <taxon>Mytilus</taxon>
    </lineage>
</organism>
<evidence type="ECO:0000313" key="2">
    <source>
        <dbReference type="Proteomes" id="UP000596742"/>
    </source>
</evidence>
<keyword evidence="2" id="KW-1185">Reference proteome</keyword>
<protein>
    <submittedName>
        <fullName evidence="1">Uncharacterized protein</fullName>
    </submittedName>
</protein>
<name>A0A8B6GSP7_MYTGA</name>
<dbReference type="Proteomes" id="UP000596742">
    <property type="component" value="Unassembled WGS sequence"/>
</dbReference>
<dbReference type="AlphaFoldDB" id="A0A8B6GSP7"/>
<proteinExistence type="predicted"/>
<reference evidence="1" key="1">
    <citation type="submission" date="2018-11" db="EMBL/GenBank/DDBJ databases">
        <authorList>
            <person name="Alioto T."/>
            <person name="Alioto T."/>
        </authorList>
    </citation>
    <scope>NUCLEOTIDE SEQUENCE</scope>
</reference>
<gene>
    <name evidence="1" type="ORF">MGAL_10B022039</name>
</gene>
<dbReference type="EMBL" id="UYJE01008920">
    <property type="protein sequence ID" value="VDI68480.1"/>
    <property type="molecule type" value="Genomic_DNA"/>
</dbReference>
<sequence length="100" mass="11425">MPARFDVKLTGYAFASGIQENAQVSLRKDNRKKGVVQVIRDDEIEVQWLSHHKNSRNNILELQCEDTAARQFYPDHLPILGKDIHRNSSFPLFVSGPSPH</sequence>
<evidence type="ECO:0000313" key="1">
    <source>
        <dbReference type="EMBL" id="VDI68480.1"/>
    </source>
</evidence>